<dbReference type="AlphaFoldDB" id="A0A0F9TUM5"/>
<comment type="caution">
    <text evidence="2">The sequence shown here is derived from an EMBL/GenBank/DDBJ whole genome shotgun (WGS) entry which is preliminary data.</text>
</comment>
<dbReference type="EMBL" id="LAZR01000191">
    <property type="protein sequence ID" value="KKN83039.1"/>
    <property type="molecule type" value="Genomic_DNA"/>
</dbReference>
<gene>
    <name evidence="2" type="ORF">LCGC14_0303050</name>
</gene>
<keyword evidence="1" id="KW-0812">Transmembrane</keyword>
<proteinExistence type="predicted"/>
<evidence type="ECO:0000313" key="2">
    <source>
        <dbReference type="EMBL" id="KKN83039.1"/>
    </source>
</evidence>
<protein>
    <submittedName>
        <fullName evidence="2">Uncharacterized protein</fullName>
    </submittedName>
</protein>
<name>A0A0F9TUM5_9ZZZZ</name>
<keyword evidence="1" id="KW-0472">Membrane</keyword>
<organism evidence="2">
    <name type="scientific">marine sediment metagenome</name>
    <dbReference type="NCBI Taxonomy" id="412755"/>
    <lineage>
        <taxon>unclassified sequences</taxon>
        <taxon>metagenomes</taxon>
        <taxon>ecological metagenomes</taxon>
    </lineage>
</organism>
<keyword evidence="1" id="KW-1133">Transmembrane helix</keyword>
<reference evidence="2" key="1">
    <citation type="journal article" date="2015" name="Nature">
        <title>Complex archaea that bridge the gap between prokaryotes and eukaryotes.</title>
        <authorList>
            <person name="Spang A."/>
            <person name="Saw J.H."/>
            <person name="Jorgensen S.L."/>
            <person name="Zaremba-Niedzwiedzka K."/>
            <person name="Martijn J."/>
            <person name="Lind A.E."/>
            <person name="van Eijk R."/>
            <person name="Schleper C."/>
            <person name="Guy L."/>
            <person name="Ettema T.J."/>
        </authorList>
    </citation>
    <scope>NUCLEOTIDE SEQUENCE</scope>
</reference>
<feature type="transmembrane region" description="Helical" evidence="1">
    <location>
        <begin position="213"/>
        <end position="232"/>
    </location>
</feature>
<sequence length="237" mass="26934">MNKLLVLLLILILSPALTTAAVKNPNTHNFAEFAKRPNDQYELSKDRTFLDKQKRIQYEIIFKDWANNSYALLEVVIWSSRTNPQCTPELNTGWALYGYEYSEGFDHWGLNKGAYGTNTIKFDALLVDLFAWMPTEWWDDAAAKNEEGYVCGGLVMSAHTFDKDPSDPDAHRPTGTGNKIYDVVMVKIFENVVDKALEGIDEQLSNPFGGTNLYWTIGIIIVIAIPIIIKYMKQNKK</sequence>
<evidence type="ECO:0000256" key="1">
    <source>
        <dbReference type="SAM" id="Phobius"/>
    </source>
</evidence>
<accession>A0A0F9TUM5</accession>